<protein>
    <submittedName>
        <fullName evidence="2">Uncharacterized protein</fullName>
    </submittedName>
</protein>
<evidence type="ECO:0000256" key="1">
    <source>
        <dbReference type="SAM" id="Phobius"/>
    </source>
</evidence>
<dbReference type="Proteomes" id="UP000502996">
    <property type="component" value="Chromosome"/>
</dbReference>
<dbReference type="EMBL" id="CP049257">
    <property type="protein sequence ID" value="QIG45529.1"/>
    <property type="molecule type" value="Genomic_DNA"/>
</dbReference>
<keyword evidence="1" id="KW-0812">Transmembrane</keyword>
<feature type="transmembrane region" description="Helical" evidence="1">
    <location>
        <begin position="27"/>
        <end position="47"/>
    </location>
</feature>
<keyword evidence="1" id="KW-0472">Membrane</keyword>
<organism evidence="2 3">
    <name type="scientific">Nocardioides anomalus</name>
    <dbReference type="NCBI Taxonomy" id="2712223"/>
    <lineage>
        <taxon>Bacteria</taxon>
        <taxon>Bacillati</taxon>
        <taxon>Actinomycetota</taxon>
        <taxon>Actinomycetes</taxon>
        <taxon>Propionibacteriales</taxon>
        <taxon>Nocardioidaceae</taxon>
        <taxon>Nocardioides</taxon>
    </lineage>
</organism>
<dbReference type="KEGG" id="nano:G5V58_24765"/>
<feature type="transmembrane region" description="Helical" evidence="1">
    <location>
        <begin position="53"/>
        <end position="73"/>
    </location>
</feature>
<sequence length="79" mass="8080">MSASPPQDPETAGGAVRYFVRTLAEDLAWMLVRLALVAAAVAAGAVVAGWPGAAAGLLVGLVLVGLAWVLLVARATRRR</sequence>
<keyword evidence="3" id="KW-1185">Reference proteome</keyword>
<reference evidence="2 3" key="1">
    <citation type="submission" date="2020-02" db="EMBL/GenBank/DDBJ databases">
        <title>Full genome sequence of Nocardioides sp. R-3366.</title>
        <authorList>
            <person name="Im W.-T."/>
        </authorList>
    </citation>
    <scope>NUCLEOTIDE SEQUENCE [LARGE SCALE GENOMIC DNA]</scope>
    <source>
        <strain evidence="2 3">R-3366</strain>
    </source>
</reference>
<proteinExistence type="predicted"/>
<accession>A0A6G6WJX2</accession>
<dbReference type="AlphaFoldDB" id="A0A6G6WJX2"/>
<dbReference type="RefSeq" id="WP_165238201.1">
    <property type="nucleotide sequence ID" value="NZ_CP049257.1"/>
</dbReference>
<evidence type="ECO:0000313" key="3">
    <source>
        <dbReference type="Proteomes" id="UP000502996"/>
    </source>
</evidence>
<evidence type="ECO:0000313" key="2">
    <source>
        <dbReference type="EMBL" id="QIG45529.1"/>
    </source>
</evidence>
<keyword evidence="1" id="KW-1133">Transmembrane helix</keyword>
<gene>
    <name evidence="2" type="ORF">G5V58_24765</name>
</gene>
<name>A0A6G6WJX2_9ACTN</name>